<sequence length="53" mass="6020">MGALFAVYMPRAPYHNQHDGLTPPYVDCWRSGGALGYQRLAVRSLRLRLISFP</sequence>
<evidence type="ECO:0000313" key="1">
    <source>
        <dbReference type="EMBL" id="VAW16022.1"/>
    </source>
</evidence>
<proteinExistence type="predicted"/>
<reference evidence="1" key="1">
    <citation type="submission" date="2018-06" db="EMBL/GenBank/DDBJ databases">
        <authorList>
            <person name="Zhirakovskaya E."/>
        </authorList>
    </citation>
    <scope>NUCLEOTIDE SEQUENCE</scope>
</reference>
<accession>A0A3B0TNE9</accession>
<feature type="non-terminal residue" evidence="1">
    <location>
        <position position="53"/>
    </location>
</feature>
<gene>
    <name evidence="1" type="ORF">MNBD_ALPHA12-520</name>
</gene>
<organism evidence="1">
    <name type="scientific">hydrothermal vent metagenome</name>
    <dbReference type="NCBI Taxonomy" id="652676"/>
    <lineage>
        <taxon>unclassified sequences</taxon>
        <taxon>metagenomes</taxon>
        <taxon>ecological metagenomes</taxon>
    </lineage>
</organism>
<name>A0A3B0TNE9_9ZZZZ</name>
<dbReference type="EMBL" id="UOEO01000041">
    <property type="protein sequence ID" value="VAW16022.1"/>
    <property type="molecule type" value="Genomic_DNA"/>
</dbReference>
<dbReference type="AlphaFoldDB" id="A0A3B0TNE9"/>
<protein>
    <submittedName>
        <fullName evidence="1">Uncharacterized protein</fullName>
    </submittedName>
</protein>